<organism evidence="2 3">
    <name type="scientific">Halomonas binhaiensis</name>
    <dbReference type="NCBI Taxonomy" id="2562282"/>
    <lineage>
        <taxon>Bacteria</taxon>
        <taxon>Pseudomonadati</taxon>
        <taxon>Pseudomonadota</taxon>
        <taxon>Gammaproteobacteria</taxon>
        <taxon>Oceanospirillales</taxon>
        <taxon>Halomonadaceae</taxon>
        <taxon>Halomonas</taxon>
    </lineage>
</organism>
<dbReference type="OrthoDB" id="9803968at2"/>
<proteinExistence type="predicted"/>
<keyword evidence="3" id="KW-1185">Reference proteome</keyword>
<reference evidence="2" key="1">
    <citation type="submission" date="2021-02" db="EMBL/GenBank/DDBJ databases">
        <title>Strain Y2R2, a novel species of the genus Halomonas.</title>
        <authorList>
            <person name="Huang H."/>
        </authorList>
    </citation>
    <scope>NUCLEOTIDE SEQUENCE</scope>
    <source>
        <strain evidence="2">Y2R2</strain>
    </source>
</reference>
<evidence type="ECO:0000313" key="3">
    <source>
        <dbReference type="Proteomes" id="UP000324285"/>
    </source>
</evidence>
<dbReference type="PANTHER" id="PTHR24096:SF420">
    <property type="entry name" value="LONG-CHAIN-FATTY-ACID--COA LIGASE-RELATED"/>
    <property type="match status" value="1"/>
</dbReference>
<dbReference type="InterPro" id="IPR020845">
    <property type="entry name" value="AMP-binding_CS"/>
</dbReference>
<dbReference type="SUPFAM" id="SSF56801">
    <property type="entry name" value="Acetyl-CoA synthetase-like"/>
    <property type="match status" value="1"/>
</dbReference>
<name>A0A5C1NNN1_9GAMM</name>
<evidence type="ECO:0000259" key="1">
    <source>
        <dbReference type="Pfam" id="PF00501"/>
    </source>
</evidence>
<dbReference type="InterPro" id="IPR000873">
    <property type="entry name" value="AMP-dep_synth/lig_dom"/>
</dbReference>
<dbReference type="Proteomes" id="UP000324285">
    <property type="component" value="Chromosome"/>
</dbReference>
<dbReference type="GO" id="GO:0016405">
    <property type="term" value="F:CoA-ligase activity"/>
    <property type="evidence" value="ECO:0007669"/>
    <property type="project" value="TreeGrafter"/>
</dbReference>
<dbReference type="PROSITE" id="PS00455">
    <property type="entry name" value="AMP_BINDING"/>
    <property type="match status" value="1"/>
</dbReference>
<dbReference type="EMBL" id="CP038437">
    <property type="protein sequence ID" value="QEM84068.1"/>
    <property type="molecule type" value="Genomic_DNA"/>
</dbReference>
<feature type="domain" description="AMP-dependent synthetase/ligase" evidence="1">
    <location>
        <begin position="31"/>
        <end position="421"/>
    </location>
</feature>
<dbReference type="AlphaFoldDB" id="A0A5C1NNN1"/>
<dbReference type="KEGG" id="hbh:E4T21_12250"/>
<accession>A0A5C1NNN1</accession>
<protein>
    <submittedName>
        <fullName evidence="2">Feruloyl-CoA synthase</fullName>
    </submittedName>
</protein>
<dbReference type="Gene3D" id="3.40.50.12780">
    <property type="entry name" value="N-terminal domain of ligase-like"/>
    <property type="match status" value="1"/>
</dbReference>
<sequence>MPAHDAFAARSYYFNGGDVRDYPRCMTACLARWAENTPENLFLAQREGAQRTWRQLTFGEAMARIERLAEALLQHGASVDRPVVVLSGNSIEHALLACAAMHVGIPYVPVSPSYALRSQDYSKLRHILELVTPSIIYVEEEAPFAAALKALCPQETLGVKPSSLQVPALLCLARHAGDCTTTLDDFMASHASARVAESHARVTPESIAKLLFTSGSTGMPKAVVNTQRMLCSNQAMLEQRLDFLAREKPVLVDWLPWHHTFGGNTILGIAMYYGGTLYIDDGNPTQEGVQRTVENLCEISPTFYCNVPKGFEALSKHLESNTALCTSLFRRLNMFHFGGATLPAHMRAALSRAGITASGEAVPILAGMGATEACLAFCTDEASEIPGLIGRPMPGMEVKLVATEDKWEARLKGPNVTPGYWRDARRTRDAFDDEGFYCTGDAMRFIDPQRPERGLVFDGRLSENFKLITGTWVNVGMLRLHLVEHFSPLVQDIVIVGEGQEFLGGLVVLNIALCQQYFPHLQDVSLETLACDATLQQCLAEKLHHHRQGQSSSMCLERLMLLDTPLSIDQGEVTDKGSVNQRLVRERYVHHVRALYAEGKGHPLLIHPPE</sequence>
<evidence type="ECO:0000313" key="2">
    <source>
        <dbReference type="EMBL" id="QEM84068.1"/>
    </source>
</evidence>
<gene>
    <name evidence="2" type="ORF">E4T21_12250</name>
</gene>
<dbReference type="PANTHER" id="PTHR24096">
    <property type="entry name" value="LONG-CHAIN-FATTY-ACID--COA LIGASE"/>
    <property type="match status" value="1"/>
</dbReference>
<dbReference type="Pfam" id="PF23562">
    <property type="entry name" value="AMP-binding_C_3"/>
    <property type="match status" value="1"/>
</dbReference>
<dbReference type="InterPro" id="IPR042099">
    <property type="entry name" value="ANL_N_sf"/>
</dbReference>
<dbReference type="Pfam" id="PF00501">
    <property type="entry name" value="AMP-binding"/>
    <property type="match status" value="1"/>
</dbReference>